<protein>
    <submittedName>
        <fullName evidence="3">RHS repeat-associated core domain-containing protein</fullName>
    </submittedName>
</protein>
<dbReference type="InterPro" id="IPR045351">
    <property type="entry name" value="DUF6531"/>
</dbReference>
<dbReference type="InterPro" id="IPR031325">
    <property type="entry name" value="RHS_repeat"/>
</dbReference>
<dbReference type="InterPro" id="IPR022385">
    <property type="entry name" value="Rhs_assc_core"/>
</dbReference>
<name>A0ABW9M7C2_9MYCO</name>
<dbReference type="Pfam" id="PF20148">
    <property type="entry name" value="DUF6531"/>
    <property type="match status" value="1"/>
</dbReference>
<dbReference type="PANTHER" id="PTHR32305">
    <property type="match status" value="1"/>
</dbReference>
<comment type="caution">
    <text evidence="3">The sequence shown here is derived from an EMBL/GenBank/DDBJ whole genome shotgun (WGS) entry which is preliminary data.</text>
</comment>
<dbReference type="EMBL" id="JBKBDE010000013">
    <property type="protein sequence ID" value="MFN6554606.1"/>
    <property type="molecule type" value="Genomic_DNA"/>
</dbReference>
<organism evidence="3 4">
    <name type="scientific">Mycolicibacterium septicum</name>
    <dbReference type="NCBI Taxonomy" id="98668"/>
    <lineage>
        <taxon>Bacteria</taxon>
        <taxon>Bacillati</taxon>
        <taxon>Actinomycetota</taxon>
        <taxon>Actinomycetes</taxon>
        <taxon>Mycobacteriales</taxon>
        <taxon>Mycobacteriaceae</taxon>
        <taxon>Mycolicibacterium</taxon>
    </lineage>
</organism>
<evidence type="ECO:0000313" key="3">
    <source>
        <dbReference type="EMBL" id="MFN6554606.1"/>
    </source>
</evidence>
<evidence type="ECO:0000313" key="4">
    <source>
        <dbReference type="Proteomes" id="UP001635817"/>
    </source>
</evidence>
<keyword evidence="4" id="KW-1185">Reference proteome</keyword>
<dbReference type="Proteomes" id="UP001635817">
    <property type="component" value="Unassembled WGS sequence"/>
</dbReference>
<dbReference type="InterPro" id="IPR050708">
    <property type="entry name" value="T6SS_VgrG/RHS"/>
</dbReference>
<gene>
    <name evidence="3" type="ORF">ACK4CP_29735</name>
</gene>
<dbReference type="NCBIfam" id="TIGR03696">
    <property type="entry name" value="Rhs_assc_core"/>
    <property type="match status" value="1"/>
</dbReference>
<sequence>MDEYTEYTQDAQTGKFYKWTIEQGQNGEDALTRNEVSPDEAAPHMVANYLRAGGDDSQAQAVKNAVWNVYLAHGDDPARMRQILGDGPDTKRLLADQGWLGKEGAQHIWPDIDQYLVNDVAPEQELHIPPAVIQGVPSQGTGPVGPSKGDGPHRSRHGETDASGVAPATAQSPEENPKSGGDPVLLASGQLFVRCTDLEVAGLGLNFRLVRTYLSQAVYRGPIGFGWDHSYNLWLREDRETQPDGSIRNVVYRSNGQVREDRYVQLLDDADPAPPALGDTADAVFEGPPGFFDRLVKTNGTYQLELVSGVTVFYGQFGAGNPLRPWQAERIKDLNGNALELIYDADGRLTRVIDPVGKVFSFHYDALNQLRTVRDETGRRDVLYTIDDVGDLVGVDVRPVDAKLGVETDYEYSGPNALIELQHNMVRVINPQGDVVLETDYGTDPSTWNYNRVVWQRSDAGEYHYDYQPVFDPLEFGVDPGADSINGPRTKTIVQNPRGHQVEHWFNEQQNVVARREPALGSVGGQPLVSQYRYNDDGLVVEERYPNGSGVYNVYGRQWFADLNGGDTSAATPQQRMRFGLLLRRIELPRALTGETRRIFTDFTYTAQRRIETTKGPYYATLLGQPVVGQAIPTEHYQYDAAGNLTEVSVPDVETADGATTAVAAQQFTYDASGRLMDVVFAGTRTHYDYFPDLLRSGFVQYQTLDPGGVALRTEFEYDDLGRTTAVKPWMGVIDETVYDWLDLPIELRHTEPEPGRPTVVTTLTYNASRQLTSTETPIYLPDGTPLPDSPLVTRRHYDLYGRLTKETAGPAADPDQVTTAYTMGVDGLVERTINPRGYITRAQRDALGRVTEVIAAPGTDAETHQRVRYTAIGEVSSEFDGLGAETRYMFDGFGRLRTVTDPDGVEVHADYDAAGHVIERSIIDHDPATGAERRWSQTSFEHNAVGQLIRLSRRCFEPTVAGVDQILTTKYDYDDAGRPVRFRSPGGAEYEIEYDLLGRTVVTRDPSGSEVQTAYDDANKTVRTTLIVKGEDGDGNPLTQVIHTETQHDSTGRPTETVDPLGNQTKMTYDSRGLPVTHVDPRGQTTRREHNVVGRAVADIDEGTPGATPVRTESVYDVVGNRTELKDPLGNVTTWSYDPFDRPATMTSTWGTQSYTYDLAGRPTRSYFEDGTAVVCTFSPAGRLLRTESDHSGFVASADDPAYVPTATPPHTYDYSPVGLTTAGNGASQIQRRLDSLGRLLAETVDGRTVEYGYDVDGRRTKLVFPDGRTLEFSYTPAGGLHHVTQTSTGANYPGDITTPTPTLLARYRYAGNHLTGADIGATHLHIYQDPALRSIGAEWTTATTGATLLTERRLHGPGGDALLQQLDDHTRIAVLDQLGRQISAQDRLGVPTVNVAGLGPPDNTATLAPTQAAIDALLNPAGGNPEWGIEYILDDNRNRTAVVETPTAAIPPTNIAYTVGPANRYTAVNGSALLYDRRGNLLGTANRRFSFDTANRLTQTTTPAGTARMRYDPLGRLHQIEDPTGDTTDYVYDEGQIIEWRTGGGTPTGQWIPGCHLATGGSDHTPIHDTQGSLTALVDNAGAAISGPTIYDPFGRTLQQPAPLLASFGYRGHLHHSGLCLLAARAYDAELGRFLQRDPLGYPDSPNPYAYALHNPTRYTDSLGYASHEIDWNARGMRRFDSNPSAALSLAISTIQYGASQAVRPVDINGQPLKGTLYEWSGPDNKAAAIEAARKNGWLMKQTPQHVSAEKAFVGALRREAAALFPGRVFTDKELFGMAGPGKSINLASEEFNSIWGPPSADVARRATLGGLPVQGNLKSAAGPTTIQSLYEQPATAGAGALMGGIQIGAGFLNIYGGSQEENPYLGFLGMGGGSLQVAGGTAWIWGAARLSGPAMSAGAKMSVVGGVVTAPITAVHAYEDLRSGDQYREMRGTLSAVGIVAPPAAFLSVYSDVVVKPAAQTFYEIARRDIADMLGLPRYWVY</sequence>
<feature type="region of interest" description="Disordered" evidence="1">
    <location>
        <begin position="1047"/>
        <end position="1083"/>
    </location>
</feature>
<feature type="domain" description="DUF6531" evidence="2">
    <location>
        <begin position="181"/>
        <end position="240"/>
    </location>
</feature>
<dbReference type="RefSeq" id="WP_409552686.1">
    <property type="nucleotide sequence ID" value="NZ_JBKBDE010000013.1"/>
</dbReference>
<feature type="region of interest" description="Disordered" evidence="1">
    <location>
        <begin position="130"/>
        <end position="182"/>
    </location>
</feature>
<accession>A0ABW9M7C2</accession>
<proteinExistence type="predicted"/>
<dbReference type="InterPro" id="IPR006530">
    <property type="entry name" value="YD"/>
</dbReference>
<dbReference type="NCBIfam" id="TIGR01643">
    <property type="entry name" value="YD_repeat_2x"/>
    <property type="match status" value="6"/>
</dbReference>
<evidence type="ECO:0000259" key="2">
    <source>
        <dbReference type="Pfam" id="PF20148"/>
    </source>
</evidence>
<evidence type="ECO:0000256" key="1">
    <source>
        <dbReference type="SAM" id="MobiDB-lite"/>
    </source>
</evidence>
<dbReference type="Gene3D" id="2.180.10.10">
    <property type="entry name" value="RHS repeat-associated core"/>
    <property type="match status" value="5"/>
</dbReference>
<reference evidence="3 4" key="1">
    <citation type="submission" date="2024-12" db="EMBL/GenBank/DDBJ databases">
        <title>The coexistence of Mycolicibacterium septicum and Mycolicibacterium nivoides in clinical samples.</title>
        <authorList>
            <person name="Wang C."/>
            <person name="Feng Y."/>
            <person name="Zong Z."/>
        </authorList>
    </citation>
    <scope>NUCLEOTIDE SEQUENCE [LARGE SCALE GENOMIC DNA]</scope>
    <source>
        <strain evidence="3 4">120310</strain>
    </source>
</reference>
<dbReference type="PANTHER" id="PTHR32305:SF15">
    <property type="entry name" value="PROTEIN RHSA-RELATED"/>
    <property type="match status" value="1"/>
</dbReference>
<dbReference type="Pfam" id="PF05593">
    <property type="entry name" value="RHS_repeat"/>
    <property type="match status" value="4"/>
</dbReference>
<feature type="compositionally biased region" description="Basic and acidic residues" evidence="1">
    <location>
        <begin position="150"/>
        <end position="160"/>
    </location>
</feature>